<evidence type="ECO:0000256" key="1">
    <source>
        <dbReference type="ARBA" id="ARBA00004141"/>
    </source>
</evidence>
<feature type="transmembrane region" description="Helical" evidence="6">
    <location>
        <begin position="319"/>
        <end position="341"/>
    </location>
</feature>
<feature type="transmembrane region" description="Helical" evidence="6">
    <location>
        <begin position="411"/>
        <end position="430"/>
    </location>
</feature>
<evidence type="ECO:0000256" key="2">
    <source>
        <dbReference type="ARBA" id="ARBA00005278"/>
    </source>
</evidence>
<dbReference type="PANTHER" id="PTHR22550:SF5">
    <property type="entry name" value="LEUCINE ZIPPER PROTEIN 4"/>
    <property type="match status" value="1"/>
</dbReference>
<evidence type="ECO:0000256" key="3">
    <source>
        <dbReference type="ARBA" id="ARBA00023136"/>
    </source>
</evidence>
<dbReference type="RefSeq" id="WP_193534820.1">
    <property type="nucleotide sequence ID" value="NZ_JADCLJ010000008.1"/>
</dbReference>
<evidence type="ECO:0000256" key="5">
    <source>
        <dbReference type="SAM" id="MobiDB-lite"/>
    </source>
</evidence>
<dbReference type="InterPro" id="IPR004995">
    <property type="entry name" value="Spore_Ger"/>
</dbReference>
<feature type="transmembrane region" description="Helical" evidence="6">
    <location>
        <begin position="442"/>
        <end position="467"/>
    </location>
</feature>
<feature type="compositionally biased region" description="Basic and acidic residues" evidence="5">
    <location>
        <begin position="527"/>
        <end position="546"/>
    </location>
</feature>
<evidence type="ECO:0000313" key="7">
    <source>
        <dbReference type="EMBL" id="MBE4907335.1"/>
    </source>
</evidence>
<dbReference type="PANTHER" id="PTHR22550">
    <property type="entry name" value="SPORE GERMINATION PROTEIN"/>
    <property type="match status" value="1"/>
</dbReference>
<reference evidence="7 8" key="1">
    <citation type="submission" date="2020-10" db="EMBL/GenBank/DDBJ databases">
        <title>Bacillus sp. HD4P25, an endophyte from a halophyte.</title>
        <authorList>
            <person name="Sun J.-Q."/>
        </authorList>
    </citation>
    <scope>NUCLEOTIDE SEQUENCE [LARGE SCALE GENOMIC DNA]</scope>
    <source>
        <strain evidence="7 8">YIM 93174</strain>
    </source>
</reference>
<sequence length="546" mass="61130">MRRLSKWFNSSKKKPLKGVEESSNNQTPLISELSLSIEMIKKDIGHSSDIIFREVEIGKEKQTKIAIIYADGLVDRQFIHEFILNPLMLSIRETELNDSIGPSISISELMKQYSLTTGELKFVYDYESVNQSVLSGDTVIILDGEVRGFSVGTRGWEGRSVEEPSTEQVVRGPKDGFTENIRTNTALIRRRIRDKNLVYENFQIGKRSKTDVTIGYLKDIADKKIVQEIRERLDRIDIDLILEGGYIEEFIQDETYSPFPTIYNTERPDVVAAGLMEGRIVILVDGSPFVLLVPALFNHFMQSSEDYYQRPDISTMIRILRYTAFLLSLLVPSAYIAVTTFHQEMLPTALLISLSAQREGVPFPAVIEALIMEVTFEILREAGLRMPRAIGSAISIVGALVIGQAAVEAGLISATMVIVVSFTAICSFVIPKFNMSIATRMLRFGFMILAATFGLFGIILGLLFMVLHLSSLRSFGVPYLAPFAPTIASDLHDTIYRTPLWNMKSRPQLINQEDVTKNETPAPHPKGSSEKSTRGESSNDNHEPSN</sequence>
<dbReference type="PIRSF" id="PIRSF005690">
    <property type="entry name" value="GerBA"/>
    <property type="match status" value="1"/>
</dbReference>
<keyword evidence="8" id="KW-1185">Reference proteome</keyword>
<evidence type="ECO:0000313" key="8">
    <source>
        <dbReference type="Proteomes" id="UP001516662"/>
    </source>
</evidence>
<feature type="region of interest" description="Disordered" evidence="5">
    <location>
        <begin position="511"/>
        <end position="546"/>
    </location>
</feature>
<keyword evidence="6" id="KW-1133">Transmembrane helix</keyword>
<gene>
    <name evidence="7" type="ORF">IMZ08_04575</name>
</gene>
<organism evidence="7 8">
    <name type="scientific">Litchfieldia luteola</name>
    <dbReference type="NCBI Taxonomy" id="682179"/>
    <lineage>
        <taxon>Bacteria</taxon>
        <taxon>Bacillati</taxon>
        <taxon>Bacillota</taxon>
        <taxon>Bacilli</taxon>
        <taxon>Bacillales</taxon>
        <taxon>Bacillaceae</taxon>
        <taxon>Litchfieldia</taxon>
    </lineage>
</organism>
<comment type="subcellular location">
    <subcellularLocation>
        <location evidence="4">Cell membrane</location>
    </subcellularLocation>
    <subcellularLocation>
        <location evidence="1">Membrane</location>
        <topology evidence="1">Multi-pass membrane protein</topology>
    </subcellularLocation>
</comment>
<comment type="similarity">
    <text evidence="2 4">Belongs to the GerABKA family.</text>
</comment>
<keyword evidence="3 4" id="KW-0472">Membrane</keyword>
<proteinExistence type="inferred from homology"/>
<dbReference type="Pfam" id="PF03323">
    <property type="entry name" value="GerA"/>
    <property type="match status" value="1"/>
</dbReference>
<dbReference type="Proteomes" id="UP001516662">
    <property type="component" value="Unassembled WGS sequence"/>
</dbReference>
<accession>A0ABR9QFS4</accession>
<dbReference type="InterPro" id="IPR050768">
    <property type="entry name" value="UPF0353/GerABKA_families"/>
</dbReference>
<dbReference type="EMBL" id="JADCLJ010000008">
    <property type="protein sequence ID" value="MBE4907335.1"/>
    <property type="molecule type" value="Genomic_DNA"/>
</dbReference>
<name>A0ABR9QFS4_9BACI</name>
<evidence type="ECO:0000256" key="4">
    <source>
        <dbReference type="PIRNR" id="PIRNR005690"/>
    </source>
</evidence>
<evidence type="ECO:0000256" key="6">
    <source>
        <dbReference type="SAM" id="Phobius"/>
    </source>
</evidence>
<comment type="caution">
    <text evidence="7">The sequence shown here is derived from an EMBL/GenBank/DDBJ whole genome shotgun (WGS) entry which is preliminary data.</text>
</comment>
<keyword evidence="6" id="KW-0812">Transmembrane</keyword>
<protein>
    <submittedName>
        <fullName evidence="7">Spore germination protein</fullName>
    </submittedName>
</protein>